<feature type="domain" description="CCHC-type" evidence="10">
    <location>
        <begin position="587"/>
        <end position="603"/>
    </location>
</feature>
<protein>
    <recommendedName>
        <fullName evidence="7">Zinc finger CCHC domain-containing protein 7</fullName>
    </recommendedName>
    <alternativeName>
        <fullName evidence="8">TRAMP-like complex RNA-binding factor ZCCHC7</fullName>
    </alternativeName>
</protein>
<feature type="compositionally biased region" description="Polar residues" evidence="9">
    <location>
        <begin position="756"/>
        <end position="765"/>
    </location>
</feature>
<feature type="domain" description="CCHC-type" evidence="10">
    <location>
        <begin position="673"/>
        <end position="689"/>
    </location>
</feature>
<dbReference type="GO" id="GO:0071035">
    <property type="term" value="P:nuclear polyadenylation-dependent rRNA catabolic process"/>
    <property type="evidence" value="ECO:0007669"/>
    <property type="project" value="TreeGrafter"/>
</dbReference>
<dbReference type="GO" id="GO:0071031">
    <property type="term" value="P:nuclear mRNA surveillance of mRNA 3'-end processing"/>
    <property type="evidence" value="ECO:0007669"/>
    <property type="project" value="TreeGrafter"/>
</dbReference>
<feature type="region of interest" description="Disordered" evidence="9">
    <location>
        <begin position="729"/>
        <end position="767"/>
    </location>
</feature>
<feature type="compositionally biased region" description="Basic and acidic residues" evidence="9">
    <location>
        <begin position="66"/>
        <end position="83"/>
    </location>
</feature>
<evidence type="ECO:0000256" key="7">
    <source>
        <dbReference type="ARBA" id="ARBA00041190"/>
    </source>
</evidence>
<comment type="subcellular location">
    <subcellularLocation>
        <location evidence="1">Nucleus</location>
    </subcellularLocation>
</comment>
<feature type="compositionally biased region" description="Basic residues" evidence="9">
    <location>
        <begin position="143"/>
        <end position="156"/>
    </location>
</feature>
<dbReference type="GO" id="GO:0071039">
    <property type="term" value="P:nuclear polyadenylation-dependent CUT catabolic process"/>
    <property type="evidence" value="ECO:0007669"/>
    <property type="project" value="TreeGrafter"/>
</dbReference>
<keyword evidence="2" id="KW-0479">Metal-binding</keyword>
<feature type="compositionally biased region" description="Polar residues" evidence="9">
    <location>
        <begin position="98"/>
        <end position="115"/>
    </location>
</feature>
<organism evidence="11">
    <name type="scientific">Ooceraea biroi</name>
    <name type="common">Clonal raider ant</name>
    <name type="synonym">Cerapachys biroi</name>
    <dbReference type="NCBI Taxonomy" id="2015173"/>
    <lineage>
        <taxon>Eukaryota</taxon>
        <taxon>Metazoa</taxon>
        <taxon>Ecdysozoa</taxon>
        <taxon>Arthropoda</taxon>
        <taxon>Hexapoda</taxon>
        <taxon>Insecta</taxon>
        <taxon>Pterygota</taxon>
        <taxon>Neoptera</taxon>
        <taxon>Endopterygota</taxon>
        <taxon>Hymenoptera</taxon>
        <taxon>Apocrita</taxon>
        <taxon>Aculeata</taxon>
        <taxon>Formicoidea</taxon>
        <taxon>Formicidae</taxon>
        <taxon>Dorylinae</taxon>
        <taxon>Ooceraea</taxon>
    </lineage>
</organism>
<feature type="compositionally biased region" description="Low complexity" evidence="9">
    <location>
        <begin position="129"/>
        <end position="142"/>
    </location>
</feature>
<evidence type="ECO:0000256" key="5">
    <source>
        <dbReference type="ARBA" id="ARBA00022833"/>
    </source>
</evidence>
<comment type="caution">
    <text evidence="11">The sequence shown here is derived from an EMBL/GenBank/DDBJ whole genome shotgun (WGS) entry which is preliminary data.</text>
</comment>
<feature type="domain" description="CCHC-type" evidence="10">
    <location>
        <begin position="627"/>
        <end position="643"/>
    </location>
</feature>
<dbReference type="OrthoDB" id="7608935at2759"/>
<evidence type="ECO:0000256" key="9">
    <source>
        <dbReference type="SAM" id="MobiDB-lite"/>
    </source>
</evidence>
<reference evidence="11" key="2">
    <citation type="submission" date="2018-07" db="EMBL/GenBank/DDBJ databases">
        <authorList>
            <person name="Mckenzie S.K."/>
            <person name="Kronauer D.J.C."/>
        </authorList>
    </citation>
    <scope>NUCLEOTIDE SEQUENCE</scope>
    <source>
        <strain evidence="11">Clonal line C1</strain>
    </source>
</reference>
<feature type="region of interest" description="Disordered" evidence="9">
    <location>
        <begin position="450"/>
        <end position="473"/>
    </location>
</feature>
<feature type="compositionally biased region" description="Basic and acidic residues" evidence="9">
    <location>
        <begin position="290"/>
        <end position="303"/>
    </location>
</feature>
<sequence>MSENTFEDRNNTSCDYKLEDLEDVQSQLYANIYYESNIEGDSSKATDVPKTIRFHSVTDESNFDAEDQHKPDDKRSMESEAVKESVVNADVLKEPVESVQTTTSDRASGKETNPTLHKPDNVNKAPENSSATKAKRSSSSSSKKCKSSKSPRHARKICQDDLQEDNTGPTNDAEIYSKYNVLQKQEKRKKRNESTRVSGDNSDSDSIFEVPVPPKPIPLLINLQDSEEEDNRNSEDNRRRKIIEIQNKRDPVSGSSGNRDVSKNARSKAIYQAFISSVTINSNVARSSKNSRDKDVPSKDKSGSKSKFPCNRNTLIDLELEPPTCMPELEEDIVLNCTNAQREVRNINYERVSQVFKPFSKNANTQSALPVARNWNARREPQNTARNTLQDMSRTGSRTGANLQEKTFATPLRRSSRLKKMEQNIGRSNAQCNTDYSWRTGRGISANMRTELSCGSGNATDWKRRRDDEDRDNPEVIKRQCIVQRCDQDVAPHCSGSGQGSNKSSSVSSFTSMPESLRNRYYSTRGQENFSVAEMQRGMSRDPRMWAILDEDLIPFGKRQCWKMRCTNCQQDGHRCGDCTNPRKLPCCHMCGMEGHSEFRCPKKSCLTCGKQQSAYRKNCEYCRVLYCTMCNSIGHKLQQCPDLWRRYHQTISVDSLPLQDPGNVMKPPNQLHCCNCAKRGHESSMCNEYRWSPHFPTPAAVSNYIDGPVYIMENLASGLQTTNISTPVVTSEPIPVPQSPREQTTGEHVRPSVNAEASSASETPIPQEAAWVRETRETSYIPITIEPSSCPKDNHKNMSSCPKDSNRKQKLDELNAMHWINIVYKCGTIMHHKNDKTLRSILNNLATLPSMEHYFPFSRRNMIISDLEARKIAPVFLEKLSGKLEFEVKIGFVREHKGMIMQVIALECYVGYINQLLTHWIHIPDDEKDYGVDVTLPMNRIKMYNLLNTRRPQLQKLQFTSLDEHTKRNENDPQYLFWIIKRAKAELKGHRHTKNTNEYFPLRKKLWRLQIKLLIIVNTATALKKCNNYVSLFLEEMQCLKQAKHKRKENLSPAQYLKLTLLYNRLFVPHTSRYLYKILHCIQEYEKTKYSNKYCPSQTQQQSKMTSCKQDNPALYASENASLFPAASCTVQDIHFTQDPPLLLQQHADNDISIERNDVNDIPLRTSDATNDKCDELFVIDSIGDQNFQAATPLTTESIPVPSKCVEKDEVQASTSYVNYKVNVSASNEGNAHIRQINQPQLNSQVNSKKKGRQIFINLHQDKITRDKALNLVQEARAFQSPHMMKAANEFEKKINNNAVMFNHIRTLRKLINLEKKYQKNVKNFCNYLQV</sequence>
<proteinExistence type="predicted"/>
<evidence type="ECO:0000259" key="10">
    <source>
        <dbReference type="SMART" id="SM00343"/>
    </source>
</evidence>
<evidence type="ECO:0000256" key="6">
    <source>
        <dbReference type="ARBA" id="ARBA00023242"/>
    </source>
</evidence>
<feature type="region of interest" description="Disordered" evidence="9">
    <location>
        <begin position="380"/>
        <end position="406"/>
    </location>
</feature>
<feature type="compositionally biased region" description="Basic and acidic residues" evidence="9">
    <location>
        <begin position="461"/>
        <end position="473"/>
    </location>
</feature>
<dbReference type="Gene3D" id="4.10.60.10">
    <property type="entry name" value="Zinc finger, CCHC-type"/>
    <property type="match status" value="2"/>
</dbReference>
<feature type="region of interest" description="Disordered" evidence="9">
    <location>
        <begin position="37"/>
        <end position="264"/>
    </location>
</feature>
<keyword evidence="5" id="KW-0862">Zinc</keyword>
<dbReference type="PANTHER" id="PTHR46543:SF1">
    <property type="entry name" value="ZINC FINGER CCHC DOMAIN-CONTAINING PROTEIN 7"/>
    <property type="match status" value="1"/>
</dbReference>
<feature type="compositionally biased region" description="Polar residues" evidence="9">
    <location>
        <begin position="195"/>
        <end position="205"/>
    </location>
</feature>
<dbReference type="PANTHER" id="PTHR46543">
    <property type="entry name" value="ZINC FINGER CCHC DOMAIN-CONTAINING PROTEIN 7"/>
    <property type="match status" value="1"/>
</dbReference>
<dbReference type="InterPro" id="IPR051644">
    <property type="entry name" value="TRAMP_AT-DNA-binding"/>
</dbReference>
<dbReference type="GO" id="GO:0071037">
    <property type="term" value="P:nuclear polyadenylation-dependent snRNA catabolic process"/>
    <property type="evidence" value="ECO:0007669"/>
    <property type="project" value="TreeGrafter"/>
</dbReference>
<feature type="domain" description="CCHC-type" evidence="10">
    <location>
        <begin position="565"/>
        <end position="581"/>
    </location>
</feature>
<feature type="compositionally biased region" description="Polar residues" evidence="9">
    <location>
        <begin position="382"/>
        <end position="406"/>
    </location>
</feature>
<evidence type="ECO:0000256" key="4">
    <source>
        <dbReference type="ARBA" id="ARBA00022771"/>
    </source>
</evidence>
<dbReference type="GO" id="GO:0031499">
    <property type="term" value="C:TRAMP complex"/>
    <property type="evidence" value="ECO:0007669"/>
    <property type="project" value="TreeGrafter"/>
</dbReference>
<keyword evidence="6" id="KW-0539">Nucleus</keyword>
<feature type="region of interest" description="Disordered" evidence="9">
    <location>
        <begin position="284"/>
        <end position="310"/>
    </location>
</feature>
<keyword evidence="3" id="KW-0677">Repeat</keyword>
<dbReference type="InterPro" id="IPR001878">
    <property type="entry name" value="Znf_CCHC"/>
</dbReference>
<evidence type="ECO:0000256" key="2">
    <source>
        <dbReference type="ARBA" id="ARBA00022723"/>
    </source>
</evidence>
<feature type="region of interest" description="Disordered" evidence="9">
    <location>
        <begin position="785"/>
        <end position="807"/>
    </location>
</feature>
<evidence type="ECO:0000256" key="3">
    <source>
        <dbReference type="ARBA" id="ARBA00022737"/>
    </source>
</evidence>
<gene>
    <name evidence="11" type="ORF">DMN91_006538</name>
</gene>
<keyword evidence="4" id="KW-0863">Zinc-finger</keyword>
<dbReference type="GO" id="GO:0003723">
    <property type="term" value="F:RNA binding"/>
    <property type="evidence" value="ECO:0007669"/>
    <property type="project" value="TreeGrafter"/>
</dbReference>
<reference evidence="11" key="1">
    <citation type="journal article" date="2018" name="Genome Res.">
        <title>The genomic architecture and molecular evolution of ant odorant receptors.</title>
        <authorList>
            <person name="McKenzie S.K."/>
            <person name="Kronauer D.J.C."/>
        </authorList>
    </citation>
    <scope>NUCLEOTIDE SEQUENCE [LARGE SCALE GENOMIC DNA]</scope>
    <source>
        <strain evidence="11">Clonal line C1</strain>
    </source>
</reference>
<dbReference type="EMBL" id="QOIP01000006">
    <property type="protein sequence ID" value="RLU22158.1"/>
    <property type="molecule type" value="Genomic_DNA"/>
</dbReference>
<name>A0A3L8DQS5_OOCBI</name>
<evidence type="ECO:0000313" key="11">
    <source>
        <dbReference type="EMBL" id="RLU22158.1"/>
    </source>
</evidence>
<feature type="compositionally biased region" description="Basic and acidic residues" evidence="9">
    <location>
        <begin position="231"/>
        <end position="251"/>
    </location>
</feature>
<dbReference type="GO" id="GO:0071038">
    <property type="term" value="P:TRAMP-dependent tRNA surveillance pathway"/>
    <property type="evidence" value="ECO:0007669"/>
    <property type="project" value="TreeGrafter"/>
</dbReference>
<dbReference type="GO" id="GO:0008270">
    <property type="term" value="F:zinc ion binding"/>
    <property type="evidence" value="ECO:0007669"/>
    <property type="project" value="UniProtKB-KW"/>
</dbReference>
<evidence type="ECO:0000256" key="1">
    <source>
        <dbReference type="ARBA" id="ARBA00004123"/>
    </source>
</evidence>
<dbReference type="SMART" id="SM00343">
    <property type="entry name" value="ZnF_C2HC"/>
    <property type="match status" value="4"/>
</dbReference>
<dbReference type="Proteomes" id="UP000279307">
    <property type="component" value="Chromosome 6"/>
</dbReference>
<evidence type="ECO:0000256" key="8">
    <source>
        <dbReference type="ARBA" id="ARBA00043023"/>
    </source>
</evidence>
<accession>A0A3L8DQS5</accession>
<dbReference type="GO" id="GO:0071036">
    <property type="term" value="P:nuclear polyadenylation-dependent snoRNA catabolic process"/>
    <property type="evidence" value="ECO:0007669"/>
    <property type="project" value="TreeGrafter"/>
</dbReference>
<feature type="compositionally biased region" description="Polar residues" evidence="9">
    <location>
        <begin position="450"/>
        <end position="459"/>
    </location>
</feature>